<dbReference type="CDD" id="cd00081">
    <property type="entry name" value="Hint"/>
    <property type="match status" value="1"/>
</dbReference>
<dbReference type="InterPro" id="IPR003587">
    <property type="entry name" value="Hint_dom_N"/>
</dbReference>
<evidence type="ECO:0000256" key="2">
    <source>
        <dbReference type="SAM" id="MobiDB-lite"/>
    </source>
</evidence>
<dbReference type="Pfam" id="PF14440">
    <property type="entry name" value="XOO_2897-deam"/>
    <property type="match status" value="1"/>
</dbReference>
<dbReference type="NCBIfam" id="TIGR03696">
    <property type="entry name" value="Rhs_assc_core"/>
    <property type="match status" value="1"/>
</dbReference>
<dbReference type="Proteomes" id="UP001234216">
    <property type="component" value="Unassembled WGS sequence"/>
</dbReference>
<dbReference type="SUPFAM" id="SSF51294">
    <property type="entry name" value="Hedgehog/intein (Hint) domain"/>
    <property type="match status" value="1"/>
</dbReference>
<feature type="compositionally biased region" description="Polar residues" evidence="2">
    <location>
        <begin position="1255"/>
        <end position="1266"/>
    </location>
</feature>
<feature type="compositionally biased region" description="Polar residues" evidence="2">
    <location>
        <begin position="1317"/>
        <end position="1334"/>
    </location>
</feature>
<dbReference type="PANTHER" id="PTHR32305:SF17">
    <property type="entry name" value="TRNA NUCLEASE WAPA"/>
    <property type="match status" value="1"/>
</dbReference>
<dbReference type="InterPro" id="IPR056823">
    <property type="entry name" value="TEN-like_YD-shell"/>
</dbReference>
<dbReference type="InterPro" id="IPR031325">
    <property type="entry name" value="RHS_repeat"/>
</dbReference>
<feature type="chain" id="PRO_5043812877" evidence="3">
    <location>
        <begin position="33"/>
        <end position="2298"/>
    </location>
</feature>
<dbReference type="NCBIfam" id="TIGR01643">
    <property type="entry name" value="YD_repeat_2x"/>
    <property type="match status" value="1"/>
</dbReference>
<keyword evidence="1" id="KW-0677">Repeat</keyword>
<dbReference type="InterPro" id="IPR050708">
    <property type="entry name" value="T6SS_VgrG/RHS"/>
</dbReference>
<feature type="region of interest" description="Disordered" evidence="2">
    <location>
        <begin position="1038"/>
        <end position="1071"/>
    </location>
</feature>
<feature type="domain" description="Hint" evidence="4">
    <location>
        <begin position="2018"/>
        <end position="2120"/>
    </location>
</feature>
<feature type="compositionally biased region" description="Polar residues" evidence="2">
    <location>
        <begin position="805"/>
        <end position="818"/>
    </location>
</feature>
<feature type="signal peptide" evidence="3">
    <location>
        <begin position="1"/>
        <end position="32"/>
    </location>
</feature>
<dbReference type="PROSITE" id="PS50818">
    <property type="entry name" value="INTEIN_C_TER"/>
    <property type="match status" value="1"/>
</dbReference>
<reference evidence="5" key="1">
    <citation type="submission" date="2023-07" db="EMBL/GenBank/DDBJ databases">
        <title>Comparative genomics of wheat-associated soil bacteria to identify genetic determinants of phenazine resistance.</title>
        <authorList>
            <person name="Mouncey N."/>
        </authorList>
    </citation>
    <scope>NUCLEOTIDE SEQUENCE</scope>
    <source>
        <strain evidence="5">V4I22</strain>
    </source>
</reference>
<accession>A0AAW8FE47</accession>
<feature type="region of interest" description="Disordered" evidence="2">
    <location>
        <begin position="1246"/>
        <end position="1266"/>
    </location>
</feature>
<dbReference type="Pfam" id="PF25023">
    <property type="entry name" value="TEN_YD-shell"/>
    <property type="match status" value="1"/>
</dbReference>
<evidence type="ECO:0000313" key="5">
    <source>
        <dbReference type="EMBL" id="MDQ0907526.1"/>
    </source>
</evidence>
<dbReference type="EMBL" id="JAUSZV010000005">
    <property type="protein sequence ID" value="MDQ0907526.1"/>
    <property type="molecule type" value="Genomic_DNA"/>
</dbReference>
<evidence type="ECO:0000256" key="1">
    <source>
        <dbReference type="ARBA" id="ARBA00022737"/>
    </source>
</evidence>
<dbReference type="NCBIfam" id="TIGR01443">
    <property type="entry name" value="intein_Cterm"/>
    <property type="match status" value="1"/>
</dbReference>
<protein>
    <submittedName>
        <fullName evidence="5">RHS repeat-associated protein</fullName>
    </submittedName>
</protein>
<keyword evidence="3" id="KW-0732">Signal</keyword>
<organism evidence="5 6">
    <name type="scientific">Streptomyces canus</name>
    <dbReference type="NCBI Taxonomy" id="58343"/>
    <lineage>
        <taxon>Bacteria</taxon>
        <taxon>Bacillati</taxon>
        <taxon>Actinomycetota</taxon>
        <taxon>Actinomycetes</taxon>
        <taxon>Kitasatosporales</taxon>
        <taxon>Streptomycetaceae</taxon>
        <taxon>Streptomyces</taxon>
        <taxon>Streptomyces aurantiacus group</taxon>
    </lineage>
</organism>
<feature type="region of interest" description="Disordered" evidence="2">
    <location>
        <begin position="1317"/>
        <end position="1336"/>
    </location>
</feature>
<dbReference type="PANTHER" id="PTHR32305">
    <property type="match status" value="1"/>
</dbReference>
<gene>
    <name evidence="5" type="ORF">QFZ22_003511</name>
</gene>
<dbReference type="InterPro" id="IPR030934">
    <property type="entry name" value="Intein_C"/>
</dbReference>
<proteinExistence type="predicted"/>
<evidence type="ECO:0000256" key="3">
    <source>
        <dbReference type="SAM" id="SignalP"/>
    </source>
</evidence>
<dbReference type="InterPro" id="IPR032722">
    <property type="entry name" value="Deaminase_XOO_2897"/>
</dbReference>
<feature type="region of interest" description="Disordered" evidence="2">
    <location>
        <begin position="35"/>
        <end position="77"/>
    </location>
</feature>
<dbReference type="SMART" id="SM00306">
    <property type="entry name" value="HintN"/>
    <property type="match status" value="1"/>
</dbReference>
<dbReference type="Gene3D" id="2.180.10.10">
    <property type="entry name" value="RHS repeat-associated core"/>
    <property type="match status" value="1"/>
</dbReference>
<feature type="region of interest" description="Disordered" evidence="2">
    <location>
        <begin position="1885"/>
        <end position="1913"/>
    </location>
</feature>
<dbReference type="InterPro" id="IPR036844">
    <property type="entry name" value="Hint_dom_sf"/>
</dbReference>
<comment type="caution">
    <text evidence="5">The sequence shown here is derived from an EMBL/GenBank/DDBJ whole genome shotgun (WGS) entry which is preliminary data.</text>
</comment>
<feature type="compositionally biased region" description="Basic and acidic residues" evidence="2">
    <location>
        <begin position="1885"/>
        <end position="1898"/>
    </location>
</feature>
<dbReference type="Gene3D" id="2.170.16.10">
    <property type="entry name" value="Hedgehog/Intein (Hint) domain"/>
    <property type="match status" value="1"/>
</dbReference>
<dbReference type="InterPro" id="IPR022385">
    <property type="entry name" value="Rhs_assc_core"/>
</dbReference>
<dbReference type="InterPro" id="IPR006530">
    <property type="entry name" value="YD"/>
</dbReference>
<name>A0AAW8FE47_9ACTN</name>
<evidence type="ECO:0000313" key="6">
    <source>
        <dbReference type="Proteomes" id="UP001234216"/>
    </source>
</evidence>
<sequence>MMRARMMARGIRARVALLVPAVLVGAILQATAAPEAEAGDTPRVPSAEKPLTGHGVTPRARTNDGEPRLPKAAPKHTWAAAGSATVTVAKGATRAGSLPISLGAPRKKARTPLSGKAVVRVLDQRTTERVGIDGLLFFVTPQQGAQGDTVGVSVDYAEFAQAYGGSYAARLKLVRLPACAATDPGDSRCTTRTPVAAHNDTAAQTLTADALTLPKRSEKVAKGSAATAAPMLLAATSGGSSDHGDYTASQLSASSSWKTDLNSGDFSWSYDMPVPGVPGAFAPTVTLAYSSGGIDGRTANTNNQSSWAGDGFSLWPGSIERSYKSCADDGVKNADGTKPGDVCWAYDNATLSFNGHSGELIATGTNTFRIKGDDGTRVERIYGSTGDVRSNGAHNDEYWKVTTTDGTQYYFGYNRLPGWASGSPETNSTWNVPVFGDDDGEPCHASAFADSWCQQGWRWNLDYAVDPHGNSIAYYYNKEINYYARDLKPADETVYDRGGYLDHIDYGLRSTSAYSAKALAKVQFTSAERCLPETGVTCAADTIDDKSFYWYDTPWDLNCKSGEDCTKSYSPSFWTRKRLTGVTTEVLQSGGSYTPVDTWTLDHRWGMADIDYQLLLASIQHTGKSTTPEITLPKVTFAYDQRANRLDIDGDDTSPFIKERLSTIDDESGGELAVQYSTAACDAANLPTPQTNATRCFPVYFTKEGDVDPSLQWFDKYVVDSVTQVDRTKSSPEMVTRYSYLDGAAWHYDDDDGLTKEKYKTWSTWRGYGHVRVQTGGQDPVGMKSQTDHWFLRGMDGDRAAPSGGTKSASVSDDNGGTITDDDAVAGFEYKTEQYSGPGGHVLEKTVSTPWHHQTASRVRTWGTTTANLTGTASTRTWTSLDDGAGSAWRTTYKTNTFENTAGRVVQTDDFGDETTSKDNQCTRTTYVDNTTAWILTKPARSETVAVKCADTPDRTKDVVSDVRSAYDGQGYGAAPTKGDATSTASLLSHDGTTGTYLEAGAGFDTYGRQLTATDITATVKGTETTAPVRTVRTDGRTTTTAYSPTTGFPTTSTVTSPPATAGTASTAQTSTTTYDTVRGLPTTVLDTNNKRTDTTYDALGRNLKVWLPNRVKANNDTPNYEFSYTITDGQPVAVGTTTLYGTGRKTSYTLYDGFLRERQTQAPGPDGGRLLSDTFYDERGLTAKQFAPYYNTAAPSADLLVPNDALGVETQTWNTYDGLGRVTKSQQVAGNGDSGAVLSTTTTAYGGDRTTVTPPQGATPTTKVTDARGNTTELWQYHGATPTGTPDKTHYEYGPTGKLTKLTDPAGNSWTYQYDQRGNQIQATDPDKGTTTSKYDDRDRLTYTLDANQKKITHLYDDLGRELETHDGDATGPLLTKHVWDPSGFEGQLASATRYVGGASGSAYTTTYSLYDTLYRPHRTTVTVPSSEGVLAGAYQTNVQYNVDGTVQSTSYPAAGGLAAETITPSYDDVLRVKTIGASSGATYLTGAVYSYTGKPLEYTYQASGAIKTDVKNTYEWGTQRLHNSAVNRDGVAGTDKSATYTYDEAGNITSVADVSRDGTDNQCYTYDYLGRLTEAWAQNTTGCATAPSAAVLGGPAPYWQSFTYDLSGNRRTETEHDTTGNTAKDVQRAYTYPTAGSVRPHAVTAIDTTGPDGVSQDTYGYDADGNTHTRTMGGDQQTLEWDAEGHLTKVTKPDGSGGTATTSYVYDADGNRLITRTDADTTLFLGTTELTLAKDATAAKATRYYDLGGGNQAVRTSDNKLSFLVTDQNGTSQLAIDAAAGTLQQRRSTPFGTARGTAPSSWPGDKGYVGGTEDASTGLVHLGPRDYDPATGRFLSVDPVLDATDPQQLNAYAYSNSSPVTHSDPTGLHLDCGGWGSDVPCPKNDKNGDGVPDHGSTKKSSTTKSPGLTKDQKKKVKQVYDYFFNPNQCFGNPIDPNPKFDVCYTQAELDADKPLTRDLLSALGDVTVVVPWYRCVKGNQDECDVLGEALSTWDIGAVEAGGARFVRAMDRAAGALCSFTPDTRVLLKNGLKKAIGKIEPGDRVEAADPADGKHRGTRKVTARLVHHDTDLVDLRIRLGDGRVRVLHTTYRHPFWDDTAHAWVAAGQLTEGHALNTAEDRHATVVGVTGRAGGADMYNLTVEDLHTFYVIVGSTAILVHNSGGTCPIGAAVAVNSGGLASKAFNYRMDTLGLKMRNVAVAVVEGRDEPVYGLSNGKDFHSEDDIIRQLEPGEKISELYSERQPCPRCAGRLGKHMADNAQVTWSVPWADPDTELGQLINEQSNADLENKLKKAMGY</sequence>
<evidence type="ECO:0000259" key="4">
    <source>
        <dbReference type="SMART" id="SM00306"/>
    </source>
</evidence>
<dbReference type="Pfam" id="PF07591">
    <property type="entry name" value="PT-HINT"/>
    <property type="match status" value="1"/>
</dbReference>
<dbReference type="Pfam" id="PF05593">
    <property type="entry name" value="RHS_repeat"/>
    <property type="match status" value="1"/>
</dbReference>
<feature type="region of interest" description="Disordered" evidence="2">
    <location>
        <begin position="796"/>
        <end position="820"/>
    </location>
</feature>